<dbReference type="AlphaFoldDB" id="A0A0C3ERT1"/>
<feature type="region of interest" description="Disordered" evidence="1">
    <location>
        <begin position="117"/>
        <end position="146"/>
    </location>
</feature>
<proteinExistence type="predicted"/>
<organism evidence="2 3">
    <name type="scientific">Piloderma croceum (strain F 1598)</name>
    <dbReference type="NCBI Taxonomy" id="765440"/>
    <lineage>
        <taxon>Eukaryota</taxon>
        <taxon>Fungi</taxon>
        <taxon>Dikarya</taxon>
        <taxon>Basidiomycota</taxon>
        <taxon>Agaricomycotina</taxon>
        <taxon>Agaricomycetes</taxon>
        <taxon>Agaricomycetidae</taxon>
        <taxon>Atheliales</taxon>
        <taxon>Atheliaceae</taxon>
        <taxon>Piloderma</taxon>
    </lineage>
</organism>
<keyword evidence="3" id="KW-1185">Reference proteome</keyword>
<reference evidence="3" key="2">
    <citation type="submission" date="2015-01" db="EMBL/GenBank/DDBJ databases">
        <title>Evolutionary Origins and Diversification of the Mycorrhizal Mutualists.</title>
        <authorList>
            <consortium name="DOE Joint Genome Institute"/>
            <consortium name="Mycorrhizal Genomics Consortium"/>
            <person name="Kohler A."/>
            <person name="Kuo A."/>
            <person name="Nagy L.G."/>
            <person name="Floudas D."/>
            <person name="Copeland A."/>
            <person name="Barry K.W."/>
            <person name="Cichocki N."/>
            <person name="Veneault-Fourrey C."/>
            <person name="LaButti K."/>
            <person name="Lindquist E.A."/>
            <person name="Lipzen A."/>
            <person name="Lundell T."/>
            <person name="Morin E."/>
            <person name="Murat C."/>
            <person name="Riley R."/>
            <person name="Ohm R."/>
            <person name="Sun H."/>
            <person name="Tunlid A."/>
            <person name="Henrissat B."/>
            <person name="Grigoriev I.V."/>
            <person name="Hibbett D.S."/>
            <person name="Martin F."/>
        </authorList>
    </citation>
    <scope>NUCLEOTIDE SEQUENCE [LARGE SCALE GENOMIC DNA]</scope>
    <source>
        <strain evidence="3">F 1598</strain>
    </source>
</reference>
<evidence type="ECO:0000256" key="1">
    <source>
        <dbReference type="SAM" id="MobiDB-lite"/>
    </source>
</evidence>
<protein>
    <submittedName>
        <fullName evidence="2">Uncharacterized protein</fullName>
    </submittedName>
</protein>
<evidence type="ECO:0000313" key="3">
    <source>
        <dbReference type="Proteomes" id="UP000054166"/>
    </source>
</evidence>
<gene>
    <name evidence="2" type="ORF">PILCRDRAFT_13693</name>
</gene>
<evidence type="ECO:0000313" key="2">
    <source>
        <dbReference type="EMBL" id="KIM75275.1"/>
    </source>
</evidence>
<name>A0A0C3ERT1_PILCF</name>
<sequence>MSSGKSGFTFDHILSCRADGRKAERLQHSHLIPDLSVRSPARSTFSTEPEAARTITTPFHDIAYIPGPYRTPNATLRNPVVLLAIWTENQMISLALVLDLMMRDVFEWLFPHELESVDGEDQEAREAGTGEGRGGSQRGKTEKMEG</sequence>
<accession>A0A0C3ERT1</accession>
<dbReference type="HOGENOM" id="CLU_1778195_0_0_1"/>
<dbReference type="InParanoid" id="A0A0C3ERT1"/>
<dbReference type="Proteomes" id="UP000054166">
    <property type="component" value="Unassembled WGS sequence"/>
</dbReference>
<dbReference type="EMBL" id="KN833048">
    <property type="protein sequence ID" value="KIM75275.1"/>
    <property type="molecule type" value="Genomic_DNA"/>
</dbReference>
<reference evidence="2 3" key="1">
    <citation type="submission" date="2014-04" db="EMBL/GenBank/DDBJ databases">
        <authorList>
            <consortium name="DOE Joint Genome Institute"/>
            <person name="Kuo A."/>
            <person name="Tarkka M."/>
            <person name="Buscot F."/>
            <person name="Kohler A."/>
            <person name="Nagy L.G."/>
            <person name="Floudas D."/>
            <person name="Copeland A."/>
            <person name="Barry K.W."/>
            <person name="Cichocki N."/>
            <person name="Veneault-Fourrey C."/>
            <person name="LaButti K."/>
            <person name="Lindquist E.A."/>
            <person name="Lipzen A."/>
            <person name="Lundell T."/>
            <person name="Morin E."/>
            <person name="Murat C."/>
            <person name="Sun H."/>
            <person name="Tunlid A."/>
            <person name="Henrissat B."/>
            <person name="Grigoriev I.V."/>
            <person name="Hibbett D.S."/>
            <person name="Martin F."/>
            <person name="Nordberg H.P."/>
            <person name="Cantor M.N."/>
            <person name="Hua S.X."/>
        </authorList>
    </citation>
    <scope>NUCLEOTIDE SEQUENCE [LARGE SCALE GENOMIC DNA]</scope>
    <source>
        <strain evidence="2 3">F 1598</strain>
    </source>
</reference>